<dbReference type="GO" id="GO:0003723">
    <property type="term" value="F:RNA binding"/>
    <property type="evidence" value="ECO:0007669"/>
    <property type="project" value="InterPro"/>
</dbReference>
<accession>A0A7N0R8I2</accession>
<feature type="repeat" description="PPR" evidence="2">
    <location>
        <begin position="191"/>
        <end position="221"/>
    </location>
</feature>
<evidence type="ECO:0008006" key="5">
    <source>
        <dbReference type="Google" id="ProtNLM"/>
    </source>
</evidence>
<evidence type="ECO:0000256" key="2">
    <source>
        <dbReference type="PROSITE-ProRule" id="PRU00708"/>
    </source>
</evidence>
<dbReference type="FunFam" id="1.25.40.10:FF:000470">
    <property type="entry name" value="Pentatricopeptide repeat-containing protein At5g66520"/>
    <property type="match status" value="1"/>
</dbReference>
<dbReference type="Pfam" id="PF13041">
    <property type="entry name" value="PPR_2"/>
    <property type="match status" value="3"/>
</dbReference>
<evidence type="ECO:0000256" key="1">
    <source>
        <dbReference type="ARBA" id="ARBA00022737"/>
    </source>
</evidence>
<name>A0A7N0R8I2_KALFE</name>
<dbReference type="InterPro" id="IPR002885">
    <property type="entry name" value="PPR_rpt"/>
</dbReference>
<evidence type="ECO:0000313" key="4">
    <source>
        <dbReference type="Proteomes" id="UP000594263"/>
    </source>
</evidence>
<dbReference type="PANTHER" id="PTHR47926:SF359">
    <property type="entry name" value="PENTACOTRIPEPTIDE-REPEAT REGION OF PRORP DOMAIN-CONTAINING PROTEIN"/>
    <property type="match status" value="1"/>
</dbReference>
<feature type="repeat" description="PPR" evidence="2">
    <location>
        <begin position="160"/>
        <end position="190"/>
    </location>
</feature>
<dbReference type="InterPro" id="IPR046960">
    <property type="entry name" value="PPR_At4g14850-like_plant"/>
</dbReference>
<dbReference type="Gene3D" id="1.25.40.10">
    <property type="entry name" value="Tetratricopeptide repeat domain"/>
    <property type="match status" value="3"/>
</dbReference>
<feature type="repeat" description="PPR" evidence="2">
    <location>
        <begin position="323"/>
        <end position="357"/>
    </location>
</feature>
<protein>
    <recommendedName>
        <fullName evidence="5">Pentatricopeptide repeat-containing protein</fullName>
    </recommendedName>
</protein>
<dbReference type="InterPro" id="IPR011990">
    <property type="entry name" value="TPR-like_helical_dom_sf"/>
</dbReference>
<keyword evidence="4" id="KW-1185">Reference proteome</keyword>
<dbReference type="OMA" id="FFQNTLM"/>
<feature type="repeat" description="PPR" evidence="2">
    <location>
        <begin position="222"/>
        <end position="256"/>
    </location>
</feature>
<dbReference type="FunFam" id="1.25.40.10:FF:000158">
    <property type="entry name" value="pentatricopeptide repeat-containing protein At2g33680"/>
    <property type="match status" value="1"/>
</dbReference>
<keyword evidence="1" id="KW-0677">Repeat</keyword>
<sequence>MAVCVSCTRDVLLLGGKSLFTLPRRCASDEAMLCMRRCVSMKQLKQIHSRMIRSGLDSDQLLVRKMIELCSTYGELDYAAAVFDQVSEPDTFTWNTMIRVYNIGGRCRSALMLYNLIICQGVQPDKFTFPFAVKACVDCLLLDKAKEIHGTAMKLGLWKDMFLWNTVMDCYLKCGDLSSGRKVFDKMPVRNVVSWTIMVAGLVDSGDLDDARRVFEQMPERNVVTWSVMIDGYVQSQLPEDAFELLRRMQLENVRPNEFTLVSLLRASSDLESLKLGGWIHDFALKNGLEIGVFLGTALIDMYSKCGSLAGAKRVFEMMRSRSVATWNTMITSLGVHGFADEALDLFSVMEKAGPRPDAITFVAVLSACVNIHNFNEGYTFFKRMIERYGITPVREHYDCMIELRRWAKILHGCELGEDVPLGDGTSSLSSSCPNGVSIDGEPGLKSLNVALYPSTDQTKSFMWDAG</sequence>
<dbReference type="NCBIfam" id="TIGR00756">
    <property type="entry name" value="PPR"/>
    <property type="match status" value="6"/>
</dbReference>
<dbReference type="GO" id="GO:0099402">
    <property type="term" value="P:plant organ development"/>
    <property type="evidence" value="ECO:0007669"/>
    <property type="project" value="UniProtKB-ARBA"/>
</dbReference>
<dbReference type="Pfam" id="PF01535">
    <property type="entry name" value="PPR"/>
    <property type="match status" value="1"/>
</dbReference>
<reference evidence="3" key="1">
    <citation type="submission" date="2021-01" db="UniProtKB">
        <authorList>
            <consortium name="EnsemblPlants"/>
        </authorList>
    </citation>
    <scope>IDENTIFICATION</scope>
</reference>
<organism evidence="3 4">
    <name type="scientific">Kalanchoe fedtschenkoi</name>
    <name type="common">Lavender scallops</name>
    <name type="synonym">South American air plant</name>
    <dbReference type="NCBI Taxonomy" id="63787"/>
    <lineage>
        <taxon>Eukaryota</taxon>
        <taxon>Viridiplantae</taxon>
        <taxon>Streptophyta</taxon>
        <taxon>Embryophyta</taxon>
        <taxon>Tracheophyta</taxon>
        <taxon>Spermatophyta</taxon>
        <taxon>Magnoliopsida</taxon>
        <taxon>eudicotyledons</taxon>
        <taxon>Gunneridae</taxon>
        <taxon>Pentapetalae</taxon>
        <taxon>Saxifragales</taxon>
        <taxon>Crassulaceae</taxon>
        <taxon>Kalanchoe</taxon>
    </lineage>
</organism>
<dbReference type="EnsemblPlants" id="Kaladp0001s0206.1.v1.1">
    <property type="protein sequence ID" value="Kaladp0001s0206.1.v1.1.CDS.1"/>
    <property type="gene ID" value="Kaladp0001s0206.v1.1"/>
</dbReference>
<dbReference type="PROSITE" id="PS51375">
    <property type="entry name" value="PPR"/>
    <property type="match status" value="5"/>
</dbReference>
<feature type="repeat" description="PPR" evidence="2">
    <location>
        <begin position="90"/>
        <end position="124"/>
    </location>
</feature>
<dbReference type="PANTHER" id="PTHR47926">
    <property type="entry name" value="PENTATRICOPEPTIDE REPEAT-CONTAINING PROTEIN"/>
    <property type="match status" value="1"/>
</dbReference>
<dbReference type="Gramene" id="Kaladp0001s0206.1.v1.1">
    <property type="protein sequence ID" value="Kaladp0001s0206.1.v1.1.CDS.1"/>
    <property type="gene ID" value="Kaladp0001s0206.v1.1"/>
</dbReference>
<dbReference type="AlphaFoldDB" id="A0A7N0R8I2"/>
<dbReference type="Proteomes" id="UP000594263">
    <property type="component" value="Unplaced"/>
</dbReference>
<evidence type="ECO:0000313" key="3">
    <source>
        <dbReference type="EnsemblPlants" id="Kaladp0001s0206.1.v1.1.CDS.1"/>
    </source>
</evidence>
<proteinExistence type="predicted"/>
<dbReference type="GO" id="GO:0009451">
    <property type="term" value="P:RNA modification"/>
    <property type="evidence" value="ECO:0007669"/>
    <property type="project" value="InterPro"/>
</dbReference>